<keyword evidence="1" id="KW-0732">Signal</keyword>
<keyword evidence="3" id="KW-1185">Reference proteome</keyword>
<feature type="signal peptide" evidence="1">
    <location>
        <begin position="1"/>
        <end position="28"/>
    </location>
</feature>
<organism evidence="2 3">
    <name type="scientific">Desulfosalsimonas propionicica</name>
    <dbReference type="NCBI Taxonomy" id="332175"/>
    <lineage>
        <taxon>Bacteria</taxon>
        <taxon>Pseudomonadati</taxon>
        <taxon>Thermodesulfobacteriota</taxon>
        <taxon>Desulfobacteria</taxon>
        <taxon>Desulfobacterales</taxon>
        <taxon>Desulfosalsimonadaceae</taxon>
        <taxon>Desulfosalsimonas</taxon>
    </lineage>
</organism>
<evidence type="ECO:0000256" key="1">
    <source>
        <dbReference type="SAM" id="SignalP"/>
    </source>
</evidence>
<evidence type="ECO:0000313" key="3">
    <source>
        <dbReference type="Proteomes" id="UP000525298"/>
    </source>
</evidence>
<name>A0A7W0C994_9BACT</name>
<dbReference type="Proteomes" id="UP000525298">
    <property type="component" value="Unassembled WGS sequence"/>
</dbReference>
<protein>
    <submittedName>
        <fullName evidence="2">Methyl coenzyme M reductase alpha subunit</fullName>
    </submittedName>
</protein>
<accession>A0A7W0C994</accession>
<proteinExistence type="predicted"/>
<gene>
    <name evidence="2" type="ORF">HNR65_001784</name>
</gene>
<sequence>MRLYPVEKNLFKRSAMLIVMLSALCAFAGCASDLALSPSCRHKAVYCAITAREYMPVRIARGTFKDVPHAQAQGYFNDQWQNMEIAGDWIVFIELPGFKASKFNTITDYLHYLYTIDHPSKRMRMAQKDLS</sequence>
<dbReference type="EMBL" id="JACDUS010000004">
    <property type="protein sequence ID" value="MBA2881457.1"/>
    <property type="molecule type" value="Genomic_DNA"/>
</dbReference>
<dbReference type="PROSITE" id="PS51257">
    <property type="entry name" value="PROKAR_LIPOPROTEIN"/>
    <property type="match status" value="1"/>
</dbReference>
<dbReference type="RefSeq" id="WP_181551116.1">
    <property type="nucleotide sequence ID" value="NZ_JACDUS010000004.1"/>
</dbReference>
<comment type="caution">
    <text evidence="2">The sequence shown here is derived from an EMBL/GenBank/DDBJ whole genome shotgun (WGS) entry which is preliminary data.</text>
</comment>
<evidence type="ECO:0000313" key="2">
    <source>
        <dbReference type="EMBL" id="MBA2881457.1"/>
    </source>
</evidence>
<reference evidence="2 3" key="1">
    <citation type="submission" date="2020-07" db="EMBL/GenBank/DDBJ databases">
        <title>Genomic Encyclopedia of Type Strains, Phase IV (KMG-IV): sequencing the most valuable type-strain genomes for metagenomic binning, comparative biology and taxonomic classification.</title>
        <authorList>
            <person name="Goeker M."/>
        </authorList>
    </citation>
    <scope>NUCLEOTIDE SEQUENCE [LARGE SCALE GENOMIC DNA]</scope>
    <source>
        <strain evidence="2 3">DSM 17721</strain>
    </source>
</reference>
<dbReference type="AlphaFoldDB" id="A0A7W0C994"/>
<feature type="chain" id="PRO_5031194032" evidence="1">
    <location>
        <begin position="29"/>
        <end position="131"/>
    </location>
</feature>